<feature type="region of interest" description="Disordered" evidence="1">
    <location>
        <begin position="267"/>
        <end position="287"/>
    </location>
</feature>
<evidence type="ECO:0000256" key="1">
    <source>
        <dbReference type="SAM" id="MobiDB-lite"/>
    </source>
</evidence>
<evidence type="ECO:0000313" key="2">
    <source>
        <dbReference type="WBParaSite" id="ASIM_0001860001-mRNA-1"/>
    </source>
</evidence>
<protein>
    <submittedName>
        <fullName evidence="2">SH2 domain-containing protein</fullName>
    </submittedName>
</protein>
<proteinExistence type="predicted"/>
<dbReference type="AlphaFoldDB" id="A0A0M3KCA0"/>
<feature type="compositionally biased region" description="Basic and acidic residues" evidence="1">
    <location>
        <begin position="278"/>
        <end position="287"/>
    </location>
</feature>
<reference evidence="2" key="1">
    <citation type="submission" date="2017-02" db="UniProtKB">
        <authorList>
            <consortium name="WormBaseParasite"/>
        </authorList>
    </citation>
    <scope>IDENTIFICATION</scope>
</reference>
<dbReference type="WBParaSite" id="ASIM_0001860001-mRNA-1">
    <property type="protein sequence ID" value="ASIM_0001860001-mRNA-1"/>
    <property type="gene ID" value="ASIM_0001860001"/>
</dbReference>
<accession>A0A0M3KCA0</accession>
<name>A0A0M3KCA0_ANISI</name>
<sequence length="617" mass="69601">LNRDYDEYRKSQVRGQQCLQRQQHRISKPYSVVNKETSLPSSCSTSQSHSVDYTPATYHRRHHSHQFPISHPTNPNKTLINGTVIAKKEHPTESSAYCGRLSPSKRSKSIDFDAANFKTGIDSSRSRSLINVGRQFHPSYSQFTLPSESFHSKFHPFHRSLCLSQPAHETSAIRRQQRSTIELASFNGEDSRRDLKRLEELDKLIEVERLKRKLAKMSLRPHYQQSSSSRSQRSAAETISNWSVAEPSAGNASNLQRQSRRQLVRYPTLYGLPPSEVPDDRYKPDRPSVERSLSIVSNYSCANDASVKCHCGDEINSTRMSANGTNLFALSTANIRYIDDDDDVSSRNASMFAKRGRPNDHSSSSNTYSYHTPSPLNSSINSFDFIAAPYSYCGTAMCSQRDGSDGMHSVIDQPAIPTDTNDFMDNLRNTCLHQNHSHQSLLVPINEQFHSHPTMSGSTQNVYRADKKYKVDEGFRVTASSRGRLNARINRSLNRNHYCCGRFHPDISTEKRIISRSCDGLNMQQSSTGCCQFRFDRFPAMLHRCETETLNSIDECCANSPEFGSTSSTSNAKLSRIQSAFERVLKRATSSISNQPSRLTAPYLSMNNLIINENDTG</sequence>
<organism evidence="2">
    <name type="scientific">Anisakis simplex</name>
    <name type="common">Herring worm</name>
    <dbReference type="NCBI Taxonomy" id="6269"/>
    <lineage>
        <taxon>Eukaryota</taxon>
        <taxon>Metazoa</taxon>
        <taxon>Ecdysozoa</taxon>
        <taxon>Nematoda</taxon>
        <taxon>Chromadorea</taxon>
        <taxon>Rhabditida</taxon>
        <taxon>Spirurina</taxon>
        <taxon>Ascaridomorpha</taxon>
        <taxon>Ascaridoidea</taxon>
        <taxon>Anisakidae</taxon>
        <taxon>Anisakis</taxon>
        <taxon>Anisakis simplex complex</taxon>
    </lineage>
</organism>